<name>A0AAD8BW89_BIOPF</name>
<evidence type="ECO:0000313" key="2">
    <source>
        <dbReference type="Proteomes" id="UP001233172"/>
    </source>
</evidence>
<protein>
    <submittedName>
        <fullName evidence="1">Uncharacterized protein</fullName>
    </submittedName>
</protein>
<comment type="caution">
    <text evidence="1">The sequence shown here is derived from an EMBL/GenBank/DDBJ whole genome shotgun (WGS) entry which is preliminary data.</text>
</comment>
<dbReference type="Proteomes" id="UP001233172">
    <property type="component" value="Unassembled WGS sequence"/>
</dbReference>
<proteinExistence type="predicted"/>
<feature type="non-terminal residue" evidence="1">
    <location>
        <position position="79"/>
    </location>
</feature>
<accession>A0AAD8BW89</accession>
<dbReference type="AlphaFoldDB" id="A0AAD8BW89"/>
<evidence type="ECO:0000313" key="1">
    <source>
        <dbReference type="EMBL" id="KAK0061720.1"/>
    </source>
</evidence>
<reference evidence="1" key="1">
    <citation type="journal article" date="2023" name="PLoS Negl. Trop. Dis.">
        <title>A genome sequence for Biomphalaria pfeifferi, the major vector snail for the human-infecting parasite Schistosoma mansoni.</title>
        <authorList>
            <person name="Bu L."/>
            <person name="Lu L."/>
            <person name="Laidemitt M.R."/>
            <person name="Zhang S.M."/>
            <person name="Mutuku M."/>
            <person name="Mkoji G."/>
            <person name="Steinauer M."/>
            <person name="Loker E.S."/>
        </authorList>
    </citation>
    <scope>NUCLEOTIDE SEQUENCE</scope>
    <source>
        <strain evidence="1">KasaAsao</strain>
    </source>
</reference>
<dbReference type="EMBL" id="JASAOG010000028">
    <property type="protein sequence ID" value="KAK0061720.1"/>
    <property type="molecule type" value="Genomic_DNA"/>
</dbReference>
<reference evidence="1" key="2">
    <citation type="submission" date="2023-04" db="EMBL/GenBank/DDBJ databases">
        <authorList>
            <person name="Bu L."/>
            <person name="Lu L."/>
            <person name="Laidemitt M.R."/>
            <person name="Zhang S.M."/>
            <person name="Mutuku M."/>
            <person name="Mkoji G."/>
            <person name="Steinauer M."/>
            <person name="Loker E.S."/>
        </authorList>
    </citation>
    <scope>NUCLEOTIDE SEQUENCE</scope>
    <source>
        <strain evidence="1">KasaAsao</strain>
        <tissue evidence="1">Whole Snail</tissue>
    </source>
</reference>
<sequence>MGQRAPSSITHTVQVLAPWLPAPLLRSGQQCGDRKMARALSPRGSGEQIVAFCRHGYMKSGPSYEQEVTPFLKASTPKF</sequence>
<organism evidence="1 2">
    <name type="scientific">Biomphalaria pfeifferi</name>
    <name type="common">Bloodfluke planorb</name>
    <name type="synonym">Freshwater snail</name>
    <dbReference type="NCBI Taxonomy" id="112525"/>
    <lineage>
        <taxon>Eukaryota</taxon>
        <taxon>Metazoa</taxon>
        <taxon>Spiralia</taxon>
        <taxon>Lophotrochozoa</taxon>
        <taxon>Mollusca</taxon>
        <taxon>Gastropoda</taxon>
        <taxon>Heterobranchia</taxon>
        <taxon>Euthyneura</taxon>
        <taxon>Panpulmonata</taxon>
        <taxon>Hygrophila</taxon>
        <taxon>Lymnaeoidea</taxon>
        <taxon>Planorbidae</taxon>
        <taxon>Biomphalaria</taxon>
    </lineage>
</organism>
<gene>
    <name evidence="1" type="ORF">Bpfe_008635</name>
</gene>
<keyword evidence="2" id="KW-1185">Reference proteome</keyword>